<evidence type="ECO:0000256" key="1">
    <source>
        <dbReference type="SAM" id="MobiDB-lite"/>
    </source>
</evidence>
<dbReference type="Proteomes" id="UP000197587">
    <property type="component" value="Unassembled WGS sequence"/>
</dbReference>
<proteinExistence type="predicted"/>
<sequence>MFSFLDFFLKSKIFPFGIIIEIAIENFKYLEKMKSLFKIVAMAGLAFTLASCGTANDVYGNNYPNNGTVYRSSDGTVYRQGEIYRDRNGNVYQNGRIIRTGDVSGRLGVLGRNGNNTVYYPNGNAKRLPPGQAKKIYGGNAKDYAYGQTKKRNGSWNNNRNWQDDDQYGDYKKGKYKKDKHKKGKKNHK</sequence>
<dbReference type="AlphaFoldDB" id="A0A246BB92"/>
<gene>
    <name evidence="2" type="ORF">AP75_03545</name>
</gene>
<feature type="compositionally biased region" description="Basic residues" evidence="1">
    <location>
        <begin position="174"/>
        <end position="189"/>
    </location>
</feature>
<dbReference type="EMBL" id="JASZ02000004">
    <property type="protein sequence ID" value="OWK98936.1"/>
    <property type="molecule type" value="Genomic_DNA"/>
</dbReference>
<feature type="region of interest" description="Disordered" evidence="1">
    <location>
        <begin position="147"/>
        <end position="189"/>
    </location>
</feature>
<reference evidence="2 3" key="1">
    <citation type="submission" date="2017-05" db="EMBL/GenBank/DDBJ databases">
        <title>Genome of Chryseobacterium haifense.</title>
        <authorList>
            <person name="Newman J.D."/>
        </authorList>
    </citation>
    <scope>NUCLEOTIDE SEQUENCE [LARGE SCALE GENOMIC DNA]</scope>
    <source>
        <strain evidence="2 3">DSM 19056</strain>
    </source>
</reference>
<keyword evidence="3" id="KW-1185">Reference proteome</keyword>
<organism evidence="2 3">
    <name type="scientific">Kaistella haifensis DSM 19056</name>
    <dbReference type="NCBI Taxonomy" id="1450526"/>
    <lineage>
        <taxon>Bacteria</taxon>
        <taxon>Pseudomonadati</taxon>
        <taxon>Bacteroidota</taxon>
        <taxon>Flavobacteriia</taxon>
        <taxon>Flavobacteriales</taxon>
        <taxon>Weeksellaceae</taxon>
        <taxon>Chryseobacterium group</taxon>
        <taxon>Kaistella</taxon>
    </lineage>
</organism>
<protein>
    <submittedName>
        <fullName evidence="2">Uncharacterized protein</fullName>
    </submittedName>
</protein>
<evidence type="ECO:0000313" key="3">
    <source>
        <dbReference type="Proteomes" id="UP000197587"/>
    </source>
</evidence>
<accession>A0A246BB92</accession>
<name>A0A246BB92_9FLAO</name>
<evidence type="ECO:0000313" key="2">
    <source>
        <dbReference type="EMBL" id="OWK98936.1"/>
    </source>
</evidence>
<comment type="caution">
    <text evidence="2">The sequence shown here is derived from an EMBL/GenBank/DDBJ whole genome shotgun (WGS) entry which is preliminary data.</text>
</comment>